<dbReference type="PANTHER" id="PTHR21089">
    <property type="entry name" value="SHIKIMATE DEHYDROGENASE"/>
    <property type="match status" value="1"/>
</dbReference>
<dbReference type="Pfam" id="PF08501">
    <property type="entry name" value="Shikimate_dh_N"/>
    <property type="match status" value="1"/>
</dbReference>
<protein>
    <recommendedName>
        <fullName evidence="1">shikimate dehydrogenase (NADP(+))</fullName>
        <ecNumber evidence="1">1.1.1.25</ecNumber>
    </recommendedName>
</protein>
<dbReference type="NCBIfam" id="TIGR00507">
    <property type="entry name" value="aroE"/>
    <property type="match status" value="1"/>
</dbReference>
<reference evidence="7" key="1">
    <citation type="submission" date="2016-10" db="EMBL/GenBank/DDBJ databases">
        <authorList>
            <person name="de Groot N.N."/>
        </authorList>
    </citation>
    <scope>NUCLEOTIDE SEQUENCE</scope>
</reference>
<dbReference type="EMBL" id="FPHI01000023">
    <property type="protein sequence ID" value="SFV62644.1"/>
    <property type="molecule type" value="Genomic_DNA"/>
</dbReference>
<keyword evidence="4 7" id="KW-0560">Oxidoreductase</keyword>
<dbReference type="GO" id="GO:0009073">
    <property type="term" value="P:aromatic amino acid family biosynthetic process"/>
    <property type="evidence" value="ECO:0007669"/>
    <property type="project" value="UniProtKB-KW"/>
</dbReference>
<dbReference type="CDD" id="cd01065">
    <property type="entry name" value="NAD_bind_Shikimate_DH"/>
    <property type="match status" value="1"/>
</dbReference>
<dbReference type="Gene3D" id="3.40.50.720">
    <property type="entry name" value="NAD(P)-binding Rossmann-like Domain"/>
    <property type="match status" value="1"/>
</dbReference>
<sequence length="266" mass="29785">MAKEIFAIFGNPVSHSKSPLMHNLAFQGLGYDACYTRHLLEDGTKLKETFFNLKLKGVNVTVPHKEAAFNACDELDSFAQKIGVVNTIVEREGKLYGYNTDAPGFLKAISEFKEVKTVLFLGAGGTAQSTSSILRDEGYEVTLLNRSQERLEKYKADGFQTYTFETFEPCAFDLVINMTSAGLADNNLPAPQHILDTVIPKAKACVDVIYGKETPFLKLSKNHQKPTKDGSDMLLYQGIIAFEHFTDYSYTFNEIKPLMQKVFDFN</sequence>
<dbReference type="InterPro" id="IPR022893">
    <property type="entry name" value="Shikimate_DH_fam"/>
</dbReference>
<feature type="domain" description="Shikimate dehydrogenase substrate binding N-terminal" evidence="6">
    <location>
        <begin position="8"/>
        <end position="88"/>
    </location>
</feature>
<proteinExistence type="inferred from homology"/>
<dbReference type="AlphaFoldDB" id="A0A1W1CA50"/>
<evidence type="ECO:0000313" key="7">
    <source>
        <dbReference type="EMBL" id="SFV62644.1"/>
    </source>
</evidence>
<evidence type="ECO:0000259" key="6">
    <source>
        <dbReference type="Pfam" id="PF08501"/>
    </source>
</evidence>
<evidence type="ECO:0000256" key="5">
    <source>
        <dbReference type="ARBA" id="ARBA00023141"/>
    </source>
</evidence>
<dbReference type="InterPro" id="IPR013708">
    <property type="entry name" value="Shikimate_DH-bd_N"/>
</dbReference>
<dbReference type="EC" id="1.1.1.25" evidence="1"/>
<dbReference type="GO" id="GO:0004764">
    <property type="term" value="F:shikimate 3-dehydrogenase (NADP+) activity"/>
    <property type="evidence" value="ECO:0007669"/>
    <property type="project" value="UniProtKB-EC"/>
</dbReference>
<dbReference type="GO" id="GO:0050661">
    <property type="term" value="F:NADP binding"/>
    <property type="evidence" value="ECO:0007669"/>
    <property type="project" value="InterPro"/>
</dbReference>
<dbReference type="Gene3D" id="3.40.50.10860">
    <property type="entry name" value="Leucine Dehydrogenase, chain A, domain 1"/>
    <property type="match status" value="1"/>
</dbReference>
<dbReference type="HAMAP" id="MF_00222">
    <property type="entry name" value="Shikimate_DH_AroE"/>
    <property type="match status" value="1"/>
</dbReference>
<dbReference type="GO" id="GO:0005829">
    <property type="term" value="C:cytosol"/>
    <property type="evidence" value="ECO:0007669"/>
    <property type="project" value="TreeGrafter"/>
</dbReference>
<evidence type="ECO:0000256" key="4">
    <source>
        <dbReference type="ARBA" id="ARBA00023002"/>
    </source>
</evidence>
<gene>
    <name evidence="7" type="ORF">MNB_SV-3-1589</name>
</gene>
<keyword evidence="5" id="KW-0057">Aromatic amino acid biosynthesis</keyword>
<dbReference type="InterPro" id="IPR046346">
    <property type="entry name" value="Aminoacid_DH-like_N_sf"/>
</dbReference>
<dbReference type="NCBIfam" id="NF001316">
    <property type="entry name" value="PRK00258.2-5"/>
    <property type="match status" value="1"/>
</dbReference>
<dbReference type="PANTHER" id="PTHR21089:SF1">
    <property type="entry name" value="BIFUNCTIONAL 3-DEHYDROQUINATE DEHYDRATASE_SHIKIMATE DEHYDROGENASE, CHLOROPLASTIC"/>
    <property type="match status" value="1"/>
</dbReference>
<dbReference type="GO" id="GO:0009423">
    <property type="term" value="P:chorismate biosynthetic process"/>
    <property type="evidence" value="ECO:0007669"/>
    <property type="project" value="TreeGrafter"/>
</dbReference>
<evidence type="ECO:0000256" key="2">
    <source>
        <dbReference type="ARBA" id="ARBA00022605"/>
    </source>
</evidence>
<dbReference type="GO" id="GO:0019632">
    <property type="term" value="P:shikimate metabolic process"/>
    <property type="evidence" value="ECO:0007669"/>
    <property type="project" value="InterPro"/>
</dbReference>
<organism evidence="7">
    <name type="scientific">hydrothermal vent metagenome</name>
    <dbReference type="NCBI Taxonomy" id="652676"/>
    <lineage>
        <taxon>unclassified sequences</taxon>
        <taxon>metagenomes</taxon>
        <taxon>ecological metagenomes</taxon>
    </lineage>
</organism>
<keyword evidence="3" id="KW-0521">NADP</keyword>
<evidence type="ECO:0000256" key="3">
    <source>
        <dbReference type="ARBA" id="ARBA00022857"/>
    </source>
</evidence>
<dbReference type="InterPro" id="IPR036291">
    <property type="entry name" value="NAD(P)-bd_dom_sf"/>
</dbReference>
<dbReference type="GO" id="GO:0008652">
    <property type="term" value="P:amino acid biosynthetic process"/>
    <property type="evidence" value="ECO:0007669"/>
    <property type="project" value="UniProtKB-KW"/>
</dbReference>
<dbReference type="SUPFAM" id="SSF51735">
    <property type="entry name" value="NAD(P)-binding Rossmann-fold domains"/>
    <property type="match status" value="1"/>
</dbReference>
<keyword evidence="2" id="KW-0028">Amino-acid biosynthesis</keyword>
<name>A0A1W1CA50_9ZZZZ</name>
<dbReference type="InterPro" id="IPR011342">
    <property type="entry name" value="Shikimate_DH"/>
</dbReference>
<evidence type="ECO:0000256" key="1">
    <source>
        <dbReference type="ARBA" id="ARBA00012962"/>
    </source>
</evidence>
<dbReference type="SUPFAM" id="SSF53223">
    <property type="entry name" value="Aminoacid dehydrogenase-like, N-terminal domain"/>
    <property type="match status" value="1"/>
</dbReference>
<accession>A0A1W1CA50</accession>